<evidence type="ECO:0000256" key="2">
    <source>
        <dbReference type="SAM" id="Phobius"/>
    </source>
</evidence>
<evidence type="ECO:0000256" key="1">
    <source>
        <dbReference type="PROSITE-ProRule" id="PRU00339"/>
    </source>
</evidence>
<comment type="caution">
    <text evidence="5">The sequence shown here is derived from an EMBL/GenBank/DDBJ whole genome shotgun (WGS) entry which is preliminary data.</text>
</comment>
<dbReference type="InterPro" id="IPR059177">
    <property type="entry name" value="GH29D-like_dom"/>
</dbReference>
<dbReference type="SUPFAM" id="SSF75011">
    <property type="entry name" value="3-carboxy-cis,cis-mucoante lactonizing enzyme"/>
    <property type="match status" value="1"/>
</dbReference>
<dbReference type="RefSeq" id="WP_249301198.1">
    <property type="nucleotide sequence ID" value="NZ_JACRSP010000004.1"/>
</dbReference>
<evidence type="ECO:0000259" key="3">
    <source>
        <dbReference type="Pfam" id="PF13290"/>
    </source>
</evidence>
<sequence length="531" mass="57954">MNRIIYHRKLIKLFAWLLAILICFGGVFVYLSLSGFDGGYQEQLSRGNDKLAENDLEGALKHFEKAIKASPTNAEAYLLAAETCYSLGRMDDAISILESYTEKRLRTPAVYDRLLGYYKESGATAEKQISLLNLAIQIFGDSTYADQLAEIRAQMKNVPVPELSSPGGEYEQPLSVSVTNFAEGDTVYYTTDGSNPSSSAKTAKLYDGKAIKIGKGLTTLKIMRIDSAGNVSHTVEHIYQVGDVSNIKTDTSVVAATGNNTVGGGASVVVDGVTYYSSAKNSHSIYRLGEDGTSELVSSEEAYYLSEYKGQLYFVNASDGNAIYRINTDGSQLKRVCPDAAGMMQMANGTIFYQNKSDNSNLYSVKADGSDKKLIVTDKVTQFNVVNGTVFYKNDTASDALYSVLADGSNKRALLEDRASCINYYGDKIYYINLSDGGKIYSVSFDGNVRSPVTTVAVSEFNVYDGSIYYRGSSDKGIFRTDLTGGDTVRLTSDDGGKFSISGEYLYYTNYSDSSNLYRISLDGTGRTKLD</sequence>
<keyword evidence="2" id="KW-1133">Transmembrane helix</keyword>
<protein>
    <submittedName>
        <fullName evidence="5">DUF5050 domain-containing protein</fullName>
    </submittedName>
</protein>
<proteinExistence type="predicted"/>
<feature type="transmembrane region" description="Helical" evidence="2">
    <location>
        <begin position="12"/>
        <end position="33"/>
    </location>
</feature>
<dbReference type="Pfam" id="PF16472">
    <property type="entry name" value="DUF5050"/>
    <property type="match status" value="1"/>
</dbReference>
<feature type="domain" description="GH29D-like beta-sandwich" evidence="3">
    <location>
        <begin position="166"/>
        <end position="235"/>
    </location>
</feature>
<evidence type="ECO:0000313" key="6">
    <source>
        <dbReference type="Proteomes" id="UP000620366"/>
    </source>
</evidence>
<dbReference type="InterPro" id="IPR011042">
    <property type="entry name" value="6-blade_b-propeller_TolB-like"/>
</dbReference>
<dbReference type="InterPro" id="IPR032485">
    <property type="entry name" value="LRP1-like_beta_prop"/>
</dbReference>
<dbReference type="PANTHER" id="PTHR32256:SF17">
    <property type="entry name" value="EGF-LIKE DOMAIN-CONTAINING PROTEIN"/>
    <property type="match status" value="1"/>
</dbReference>
<keyword evidence="1" id="KW-0802">TPR repeat</keyword>
<dbReference type="Gene3D" id="2.120.10.30">
    <property type="entry name" value="TolB, C-terminal domain"/>
    <property type="match status" value="1"/>
</dbReference>
<evidence type="ECO:0000259" key="4">
    <source>
        <dbReference type="Pfam" id="PF16472"/>
    </source>
</evidence>
<name>A0A926DEA4_9FIRM</name>
<dbReference type="InterPro" id="IPR053369">
    <property type="entry name" value="SrfA-induced_signal"/>
</dbReference>
<feature type="repeat" description="TPR" evidence="1">
    <location>
        <begin position="40"/>
        <end position="73"/>
    </location>
</feature>
<keyword evidence="2" id="KW-0812">Transmembrane</keyword>
<dbReference type="EMBL" id="JACRSP010000004">
    <property type="protein sequence ID" value="MBC8537023.1"/>
    <property type="molecule type" value="Genomic_DNA"/>
</dbReference>
<feature type="domain" description="Prolow-density lipoprotein receptor-related protein 1-like beta-propeller" evidence="4">
    <location>
        <begin position="306"/>
        <end position="530"/>
    </location>
</feature>
<reference evidence="5" key="1">
    <citation type="submission" date="2020-08" db="EMBL/GenBank/DDBJ databases">
        <title>Genome public.</title>
        <authorList>
            <person name="Liu C."/>
            <person name="Sun Q."/>
        </authorList>
    </citation>
    <scope>NUCLEOTIDE SEQUENCE</scope>
    <source>
        <strain evidence="5">BX7</strain>
    </source>
</reference>
<gene>
    <name evidence="5" type="ORF">H8695_10020</name>
</gene>
<dbReference type="Pfam" id="PF13290">
    <property type="entry name" value="CHB_HEX_C_1"/>
    <property type="match status" value="1"/>
</dbReference>
<organism evidence="5 6">
    <name type="scientific">Feifania hominis</name>
    <dbReference type="NCBI Taxonomy" id="2763660"/>
    <lineage>
        <taxon>Bacteria</taxon>
        <taxon>Bacillati</taxon>
        <taxon>Bacillota</taxon>
        <taxon>Clostridia</taxon>
        <taxon>Eubacteriales</taxon>
        <taxon>Feifaniaceae</taxon>
        <taxon>Feifania</taxon>
    </lineage>
</organism>
<dbReference type="InterPro" id="IPR011990">
    <property type="entry name" value="TPR-like_helical_dom_sf"/>
</dbReference>
<accession>A0A926DEA4</accession>
<keyword evidence="2" id="KW-0472">Membrane</keyword>
<dbReference type="Pfam" id="PF14559">
    <property type="entry name" value="TPR_19"/>
    <property type="match status" value="1"/>
</dbReference>
<dbReference type="AlphaFoldDB" id="A0A926DEA4"/>
<dbReference type="Proteomes" id="UP000620366">
    <property type="component" value="Unassembled WGS sequence"/>
</dbReference>
<keyword evidence="6" id="KW-1185">Reference proteome</keyword>
<dbReference type="SUPFAM" id="SSF48452">
    <property type="entry name" value="TPR-like"/>
    <property type="match status" value="1"/>
</dbReference>
<dbReference type="InterPro" id="IPR019734">
    <property type="entry name" value="TPR_rpt"/>
</dbReference>
<evidence type="ECO:0000313" key="5">
    <source>
        <dbReference type="EMBL" id="MBC8537023.1"/>
    </source>
</evidence>
<dbReference type="PANTHER" id="PTHR32256">
    <property type="match status" value="1"/>
</dbReference>
<dbReference type="Gene3D" id="1.25.40.10">
    <property type="entry name" value="Tetratricopeptide repeat domain"/>
    <property type="match status" value="1"/>
</dbReference>
<dbReference type="PROSITE" id="PS50005">
    <property type="entry name" value="TPR"/>
    <property type="match status" value="1"/>
</dbReference>